<evidence type="ECO:0000313" key="2">
    <source>
        <dbReference type="EMBL" id="ADI37434.1"/>
    </source>
</evidence>
<keyword evidence="1" id="KW-0732">Signal</keyword>
<accession>D6YTH3</accession>
<evidence type="ECO:0008006" key="4">
    <source>
        <dbReference type="Google" id="ProtNLM"/>
    </source>
</evidence>
<dbReference type="KEGG" id="wch:wcw_0058"/>
<dbReference type="EMBL" id="CP001928">
    <property type="protein sequence ID" value="ADI37434.1"/>
    <property type="molecule type" value="Genomic_DNA"/>
</dbReference>
<keyword evidence="3" id="KW-1185">Reference proteome</keyword>
<proteinExistence type="predicted"/>
<dbReference type="HOGENOM" id="CLU_455563_0_0_0"/>
<protein>
    <recommendedName>
        <fullName evidence="4">Endonuclease/exonuclease/phosphatase domain-containing protein</fullName>
    </recommendedName>
</protein>
<feature type="signal peptide" evidence="1">
    <location>
        <begin position="1"/>
        <end position="19"/>
    </location>
</feature>
<dbReference type="InterPro" id="IPR036691">
    <property type="entry name" value="Endo/exonu/phosph_ase_sf"/>
</dbReference>
<evidence type="ECO:0000256" key="1">
    <source>
        <dbReference type="SAM" id="SignalP"/>
    </source>
</evidence>
<name>D6YTH3_WADCW</name>
<dbReference type="SUPFAM" id="SSF56219">
    <property type="entry name" value="DNase I-like"/>
    <property type="match status" value="1"/>
</dbReference>
<sequence>MKKIYFFLLILLTSIELCAIEHGSTAHYYVGELGEKWQFPSDHLPVGLSVGDIHLALWNTLNTRYLYHIHANHQGLKGSLITTANIPEDAHSKLTMREEAVIDLVLGMVHHAVFPRSLIALQEVGNEVYEELRNRLPEKMAFVTAFPDDLANGDIFIYDTDRFDEISLVSGCFQICPRNTYLTLTLKEKKTGEIYRFMQSHVPGGPVASGSARKEWAEDLLINFDPNAVNIVMGDMNRSPDFFLKDLKDAAEDFELEKHPFQNLWVPYPTHIDTYKRATWIDNFFIYQPRWFPSVSVEKDPENLGPDVEKAVSILRGFCSCPLRAALELRSQLAVHQFAVFQGSFGSWTDVQLKAALPDTLYVKCNLHQLFCIQEGEKEKEWIRENKRRLIADWSEEECIVIDQFDFASALEDSEDQLETVMEVIDMARTLLRQGKSVVLVTHQNCRSAFKFWEILSDALSFHPSNIIVQEYLTDEEEERLLSNSELNREEKDLFKALTKGSPFAYAALADQKESKMSFNELCDGMMHHIEYAWSEFAGNESFDVQSILVEIAHQSLEIDLLAETSEFGYLLETGFIGSKNGTWIMPQVIRNFLLTINP</sequence>
<dbReference type="Gene3D" id="3.60.10.10">
    <property type="entry name" value="Endonuclease/exonuclease/phosphatase"/>
    <property type="match status" value="1"/>
</dbReference>
<dbReference type="eggNOG" id="COG0317">
    <property type="taxonomic scope" value="Bacteria"/>
</dbReference>
<dbReference type="STRING" id="716544.wcw_0058"/>
<dbReference type="Proteomes" id="UP000001505">
    <property type="component" value="Chromosome"/>
</dbReference>
<dbReference type="RefSeq" id="WP_013181162.1">
    <property type="nucleotide sequence ID" value="NC_014225.1"/>
</dbReference>
<evidence type="ECO:0000313" key="3">
    <source>
        <dbReference type="Proteomes" id="UP000001505"/>
    </source>
</evidence>
<gene>
    <name evidence="2" type="ordered locus">wcw_0058</name>
</gene>
<dbReference type="AlphaFoldDB" id="D6YTH3"/>
<organism evidence="2 3">
    <name type="scientific">Waddlia chondrophila (strain ATCC VR-1470 / WSU 86-1044)</name>
    <dbReference type="NCBI Taxonomy" id="716544"/>
    <lineage>
        <taxon>Bacteria</taxon>
        <taxon>Pseudomonadati</taxon>
        <taxon>Chlamydiota</taxon>
        <taxon>Chlamydiia</taxon>
        <taxon>Parachlamydiales</taxon>
        <taxon>Waddliaceae</taxon>
        <taxon>Waddlia</taxon>
    </lineage>
</organism>
<feature type="chain" id="PRO_5003091267" description="Endonuclease/exonuclease/phosphatase domain-containing protein" evidence="1">
    <location>
        <begin position="20"/>
        <end position="599"/>
    </location>
</feature>
<reference evidence="2 3" key="1">
    <citation type="journal article" date="2010" name="PLoS ONE">
        <title>The Waddlia genome: a window into chlamydial biology.</title>
        <authorList>
            <person name="Bertelli C."/>
            <person name="Collyn F."/>
            <person name="Croxatto A."/>
            <person name="Ruckert C."/>
            <person name="Polkinghorne A."/>
            <person name="Kebbi-Beghdadi C."/>
            <person name="Goesmann A."/>
            <person name="Vaughan L."/>
            <person name="Greub G."/>
        </authorList>
    </citation>
    <scope>NUCLEOTIDE SEQUENCE [LARGE SCALE GENOMIC DNA]</scope>
    <source>
        <strain evidence="3">ATCC VR-1470 / WSU 86-1044</strain>
    </source>
</reference>